<dbReference type="Pfam" id="PF04307">
    <property type="entry name" value="YdjM"/>
    <property type="match status" value="1"/>
</dbReference>
<keyword evidence="1" id="KW-1133">Transmembrane helix</keyword>
<evidence type="ECO:0000313" key="2">
    <source>
        <dbReference type="EMBL" id="QDV27286.1"/>
    </source>
</evidence>
<protein>
    <recommendedName>
        <fullName evidence="4">Inner membrane protein</fullName>
    </recommendedName>
</protein>
<name>A0A518GFB7_9BACT</name>
<dbReference type="InterPro" id="IPR007404">
    <property type="entry name" value="YdjM-like"/>
</dbReference>
<keyword evidence="3" id="KW-1185">Reference proteome</keyword>
<keyword evidence="1" id="KW-0472">Membrane</keyword>
<dbReference type="RefSeq" id="WP_145084468.1">
    <property type="nucleotide sequence ID" value="NZ_CP036298.1"/>
</dbReference>
<accession>A0A518GFB7</accession>
<evidence type="ECO:0000256" key="1">
    <source>
        <dbReference type="SAM" id="Phobius"/>
    </source>
</evidence>
<feature type="transmembrane region" description="Helical" evidence="1">
    <location>
        <begin position="79"/>
        <end position="100"/>
    </location>
</feature>
<dbReference type="AlphaFoldDB" id="A0A518GFB7"/>
<feature type="transmembrane region" description="Helical" evidence="1">
    <location>
        <begin position="112"/>
        <end position="130"/>
    </location>
</feature>
<reference evidence="2 3" key="1">
    <citation type="submission" date="2019-02" db="EMBL/GenBank/DDBJ databases">
        <title>Deep-cultivation of Planctomycetes and their phenomic and genomic characterization uncovers novel biology.</title>
        <authorList>
            <person name="Wiegand S."/>
            <person name="Jogler M."/>
            <person name="Boedeker C."/>
            <person name="Pinto D."/>
            <person name="Vollmers J."/>
            <person name="Rivas-Marin E."/>
            <person name="Kohn T."/>
            <person name="Peeters S.H."/>
            <person name="Heuer A."/>
            <person name="Rast P."/>
            <person name="Oberbeckmann S."/>
            <person name="Bunk B."/>
            <person name="Jeske O."/>
            <person name="Meyerdierks A."/>
            <person name="Storesund J.E."/>
            <person name="Kallscheuer N."/>
            <person name="Luecker S."/>
            <person name="Lage O.M."/>
            <person name="Pohl T."/>
            <person name="Merkel B.J."/>
            <person name="Hornburger P."/>
            <person name="Mueller R.-W."/>
            <person name="Bruemmer F."/>
            <person name="Labrenz M."/>
            <person name="Spormann A.M."/>
            <person name="Op den Camp H."/>
            <person name="Overmann J."/>
            <person name="Amann R."/>
            <person name="Jetten M.S.M."/>
            <person name="Mascher T."/>
            <person name="Medema M.H."/>
            <person name="Devos D.P."/>
            <person name="Kaster A.-K."/>
            <person name="Ovreas L."/>
            <person name="Rohde M."/>
            <person name="Galperin M.Y."/>
            <person name="Jogler C."/>
        </authorList>
    </citation>
    <scope>NUCLEOTIDE SEQUENCE [LARGE SCALE GENOMIC DNA]</scope>
    <source>
        <strain evidence="2 3">Q31a</strain>
    </source>
</reference>
<evidence type="ECO:0008006" key="4">
    <source>
        <dbReference type="Google" id="ProtNLM"/>
    </source>
</evidence>
<gene>
    <name evidence="2" type="ORF">Q31a_56740</name>
</gene>
<feature type="transmembrane region" description="Helical" evidence="1">
    <location>
        <begin position="136"/>
        <end position="156"/>
    </location>
</feature>
<keyword evidence="1" id="KW-0812">Transmembrane</keyword>
<dbReference type="Proteomes" id="UP000318017">
    <property type="component" value="Chromosome"/>
</dbReference>
<dbReference type="KEGG" id="ahel:Q31a_56740"/>
<proteinExistence type="predicted"/>
<dbReference type="EMBL" id="CP036298">
    <property type="protein sequence ID" value="QDV27286.1"/>
    <property type="molecule type" value="Genomic_DNA"/>
</dbReference>
<sequence>MADFKTHMTVSSATGVVYAIAGSQAGMPLNCCLLSGILCSVSGMLPDLDSDSGRPLREATTLGAAVIPMLMVPRFQKLQLDHCWMVLSAALVYIFIRFFLAEIFRRYTVHRGMWHSLPAAAIVGMIAFLVMSGEDISTRMFQTMAVVLGFMSHLVLDEIWSVSFQKGSYRFKSSFGTAVKLWGKNRWANYATYTKMGVVAFLVYQDEGFMARFGFNDPNVPHTAQQLFNVIVEQSGNWMR</sequence>
<evidence type="ECO:0000313" key="3">
    <source>
        <dbReference type="Proteomes" id="UP000318017"/>
    </source>
</evidence>
<organism evidence="2 3">
    <name type="scientific">Aureliella helgolandensis</name>
    <dbReference type="NCBI Taxonomy" id="2527968"/>
    <lineage>
        <taxon>Bacteria</taxon>
        <taxon>Pseudomonadati</taxon>
        <taxon>Planctomycetota</taxon>
        <taxon>Planctomycetia</taxon>
        <taxon>Pirellulales</taxon>
        <taxon>Pirellulaceae</taxon>
        <taxon>Aureliella</taxon>
    </lineage>
</organism>
<dbReference type="OrthoDB" id="5295350at2"/>